<sequence>MAARFDLGRVEELMGALDDAERQRLAGAAAAVRARLLTQHPSSATTVRRDQAVAARASAADAAMEEHLQQVVAAAPPLSEEQRATLAGLLRPAAGPAGRRRKARPDPRPADVVLCRIEELLAAGPLRTAERERLLALLPEPDPGASGRTDSTAVPSAEAMIERLQAEGTVRVPDPPAPARAAWRRTIFAAMQRRLVPDGHRLRHRGRDRGDLVIELQPAAAAAAPVPDRPTVPVPAEADPTHPLVRALQADPAALAVSPEARARALRLLQALAGAADQRGHTLDLAGGPRPGRRFTAGGFHVLLAVSEGEDTIDYLPDGDELQERKVYAWQRIAPERRRVPSGRLVLEVPDERPFLGRRHRWADRQRWRLEDRLGHVLAELEHRTAAQAQAKEAAKRAAAARRRDWEQAMASARAAYTDAYEERAVREQVDAWHRAQAARAYAAALAAAVDALPAGTGTAGSAPPGAAWTAWVDRVLRYADRVDPLVPAPQLPQQPPPPGPEQLRPFLDGWSPYGPDSSR</sequence>
<protein>
    <submittedName>
        <fullName evidence="2">Uncharacterized protein</fullName>
    </submittedName>
</protein>
<dbReference type="EMBL" id="BAAARV010000021">
    <property type="protein sequence ID" value="GAA2341130.1"/>
    <property type="molecule type" value="Genomic_DNA"/>
</dbReference>
<proteinExistence type="predicted"/>
<keyword evidence="3" id="KW-1185">Reference proteome</keyword>
<reference evidence="3" key="1">
    <citation type="journal article" date="2019" name="Int. J. Syst. Evol. Microbiol.">
        <title>The Global Catalogue of Microorganisms (GCM) 10K type strain sequencing project: providing services to taxonomists for standard genome sequencing and annotation.</title>
        <authorList>
            <consortium name="The Broad Institute Genomics Platform"/>
            <consortium name="The Broad Institute Genome Sequencing Center for Infectious Disease"/>
            <person name="Wu L."/>
            <person name="Ma J."/>
        </authorList>
    </citation>
    <scope>NUCLEOTIDE SEQUENCE [LARGE SCALE GENOMIC DNA]</scope>
    <source>
        <strain evidence="3">JCM 3272</strain>
    </source>
</reference>
<evidence type="ECO:0000313" key="3">
    <source>
        <dbReference type="Proteomes" id="UP001501444"/>
    </source>
</evidence>
<accession>A0ABP5T1S9</accession>
<evidence type="ECO:0000256" key="1">
    <source>
        <dbReference type="SAM" id="MobiDB-lite"/>
    </source>
</evidence>
<feature type="compositionally biased region" description="Pro residues" evidence="1">
    <location>
        <begin position="487"/>
        <end position="501"/>
    </location>
</feature>
<dbReference type="Proteomes" id="UP001501444">
    <property type="component" value="Unassembled WGS sequence"/>
</dbReference>
<feature type="region of interest" description="Disordered" evidence="1">
    <location>
        <begin position="487"/>
        <end position="520"/>
    </location>
</feature>
<organism evidence="2 3">
    <name type="scientific">Dactylosporangium salmoneum</name>
    <dbReference type="NCBI Taxonomy" id="53361"/>
    <lineage>
        <taxon>Bacteria</taxon>
        <taxon>Bacillati</taxon>
        <taxon>Actinomycetota</taxon>
        <taxon>Actinomycetes</taxon>
        <taxon>Micromonosporales</taxon>
        <taxon>Micromonosporaceae</taxon>
        <taxon>Dactylosporangium</taxon>
    </lineage>
</organism>
<name>A0ABP5T1S9_9ACTN</name>
<gene>
    <name evidence="2" type="ORF">GCM10010170_024370</name>
</gene>
<evidence type="ECO:0000313" key="2">
    <source>
        <dbReference type="EMBL" id="GAA2341130.1"/>
    </source>
</evidence>
<dbReference type="RefSeq" id="WP_344612435.1">
    <property type="nucleotide sequence ID" value="NZ_BAAARV010000021.1"/>
</dbReference>
<comment type="caution">
    <text evidence="2">The sequence shown here is derived from an EMBL/GenBank/DDBJ whole genome shotgun (WGS) entry which is preliminary data.</text>
</comment>